<feature type="domain" description="MAM" evidence="4">
    <location>
        <begin position="1635"/>
        <end position="1787"/>
    </location>
</feature>
<feature type="non-terminal residue" evidence="5">
    <location>
        <position position="2168"/>
    </location>
</feature>
<name>A0AAW2B3D5_CULAL</name>
<feature type="domain" description="MAM" evidence="4">
    <location>
        <begin position="367"/>
        <end position="531"/>
    </location>
</feature>
<keyword evidence="1 2" id="KW-1015">Disulfide bond</keyword>
<dbReference type="SUPFAM" id="SSF57424">
    <property type="entry name" value="LDL receptor-like module"/>
    <property type="match status" value="3"/>
</dbReference>
<dbReference type="SMART" id="SM00192">
    <property type="entry name" value="LDLa"/>
    <property type="match status" value="3"/>
</dbReference>
<dbReference type="Gene3D" id="4.10.400.10">
    <property type="entry name" value="Low-density Lipoprotein Receptor"/>
    <property type="match status" value="3"/>
</dbReference>
<keyword evidence="6" id="KW-1185">Reference proteome</keyword>
<feature type="domain" description="MAM" evidence="4">
    <location>
        <begin position="1406"/>
        <end position="1561"/>
    </location>
</feature>
<dbReference type="InterPro" id="IPR000998">
    <property type="entry name" value="MAM_dom"/>
</dbReference>
<feature type="domain" description="MAM" evidence="4">
    <location>
        <begin position="2123"/>
        <end position="2168"/>
    </location>
</feature>
<feature type="disulfide bond" evidence="2">
    <location>
        <begin position="1384"/>
        <end position="1399"/>
    </location>
</feature>
<proteinExistence type="predicted"/>
<feature type="domain" description="MAM" evidence="4">
    <location>
        <begin position="716"/>
        <end position="876"/>
    </location>
</feature>
<protein>
    <recommendedName>
        <fullName evidence="4">MAM domain-containing protein</fullName>
    </recommendedName>
</protein>
<feature type="domain" description="MAM" evidence="4">
    <location>
        <begin position="209"/>
        <end position="365"/>
    </location>
</feature>
<sequence>MGLASCPDGQFQCIHSQECLSMELVCDFHPNCADGSDEEFCGPCNFDEHACGWIDSSNDEFKWRREMANISDVPGVDHTTGSPWGGVMHAEDDYASIFSKAILEHTLPRATAVGCKLSFWYHLHDPVNIASDFSLSLIGGTSPVKLWSIKKGQTNGWENACLLIGNRPLGLKLVFSVDPTSIGDQDIMLDDITMTDCAEGDIPAASDHLSCDFENDTCSWYHDQSTEITWKREDGQNPPFGYEGPAHDHTTGSGYFMFIAPQWSSKPPQTARLIGFPQQAKCVSFWYIIYGGKIGSLRFITKHANGNQTLMWMRTGTQGNKWRFVDLSFTDSEEPVQMIFEGILEGTKGYIAIDDVQVSNGSCPAERECTFQGSLCGLSSDPTADFTWIRTNGELATGTPSPATDHTLETDKGFYLSAQLWKNPSGSRGSILMKVNQPSSEHGECLMFWYHMSGRDVGSLNIYVQELHSAKSQILVWSVSGDQGEQWRHGRATVISPHSPYKVIFEAVVGNEQNHDIAIDDLTIINDPCPPHGFCDIEMDMCGWVNTHVNSSSVDWSWTSGTSAGSFGPKVDHTTNTAMGHYMAFDTSSSTDQIAHLESEMMETESQGCLEFWLHMHMWSVVKLTLAIYVNESGSLRCLWNQTGNHENVWHHVTVDYQSSERHQIVFEAVRPYQLFDSAVIALDDIYIRRNTRCSDLIPTTPAPTTEPTSPPASSMDCNFQEGLCDWIQETDDGFDWIHQVGGKVNEPWLGPLYDHTLKNDNGFYLIINMSGEHETSETAVISAPMIIQSSDVCIGFWYYMLGPSLGNLDLLIETKTMETITWTRRGSQTSEWLNAQVSISTADVDRVKFLGSRTAGGSGFIAIDDFRVTAGACVEQNPCGFESPLLCGFEPDVTDSNIWLREGGSSGHTDHTYRTELGHSMAVLGSNLQKPEVSNLLTPEYSPSTESCVQFWYRLSAGSGDSLSVHVLLNGELGPALWSLSGTTSDSWEVAEVTVSSPSKFRVAFRAELSPNSESFVLLDDVSVKTGACSPAGSCDFESGKCTWVNVANGVTDEHDWILADGHYRGPPIDYTTHTADGKFLLSQSQRNRQGQKSSSVLTSERIRPAGDSCFEFWYHINGSDPGILRVLLDSEATEQELLFETRVTGNNWENVSITVSETKPFQIHIEAQTGSEGYIAVDDIRLTNEPCKDISVESGVFVGCDFETDTCEWKDISVGQFVWERDQNGTTTANTGPSVDHTTGTELGWYMAVEASHGDQNSYAALQSPAMKEASNECLLEFYYHMFGEGIGELKVFLQEGPRRTPLWWMTGNHGDEWHRAELSVVRTHQVFTLLFEATRTFSELGDIAIDDITFFNCTLPEPHESCQEGMFTCSNRVCVEPNRVCDYSDDCGDGSDEELCDVKGYNHRCSFEQGMCSWEKSDLEAGWILQKGEQAWLKHGPPRDHTRNTAAGHYITPAHELTEIISRTLLPSSDCTVRFYHYSHGDSTSSRLVVTLRMLRNGDDDKILWDKTVMQSFLWHRAEVTFSTSVKSKIVFQYVGNSETQASQTAVDDISFSVTCVHDPDNSELPVTPEPTMTPATTTTMTDAPSASPTVNPCKENEFHCWRSDGVTCIAAGAQCNYVLDCPLGEDEETCGPCNFENGQCQWSDISVGPNKWQRVKATDNTDLPTDHTTGTGHYMQTFIMDPSKNEVVFQSPSLPISSAYCQLLFHFHVGAGSSGNLSMILQKGEDRKLLWTRSSSTSTEWVPERLPLGKQDQSYRIIFSSQTSLTTSQTTALDDVSFHNCEMDYQPPDFSLATCSFEKDLCGWIQGAAEDLDWERWSGPTETPNTGPSGDHTSGKGYYLYINSSSHGRTGEMAHLKSPLSPPTEPDGYCFTFWYHMFGATVGSLRMSIYDISSNHITLMWQRKGSQRNEWQLAQSHVKLTEVHQILIEASVGGLSGHIAIDDLAVTKGACAPTEGLCDFEEGDCGWIQQADDDLDWIRVSGNNVKSKSRPGFDHTTNTARGSYFYMESAPTHVQGHRAIMTSPLLQTGDAKCLQLWYYMEGQGTGTLNVYQQFSDKDQPLLETKSGEQGGLWRFAQTPLTLSGSNYKIVVEGIAGQTEQGVIALDDVQVSNYPCTPSGQCDFEANFCSWMNLMEVDDADWLRAQAGTGNHTRPSVDHTTNTST</sequence>
<feature type="domain" description="MAM" evidence="4">
    <location>
        <begin position="533"/>
        <end position="696"/>
    </location>
</feature>
<dbReference type="SUPFAM" id="SSF49899">
    <property type="entry name" value="Concanavalin A-like lectins/glucanases"/>
    <property type="match status" value="13"/>
</dbReference>
<feature type="domain" description="MAM" evidence="4">
    <location>
        <begin position="1034"/>
        <end position="1191"/>
    </location>
</feature>
<dbReference type="EMBL" id="JAWDJR010000002">
    <property type="protein sequence ID" value="KAK9979309.1"/>
    <property type="molecule type" value="Genomic_DNA"/>
</dbReference>
<gene>
    <name evidence="5" type="ORF">ABG768_012745</name>
</gene>
<evidence type="ECO:0000313" key="6">
    <source>
        <dbReference type="Proteomes" id="UP001479290"/>
    </source>
</evidence>
<dbReference type="PROSITE" id="PS50060">
    <property type="entry name" value="MAM_2"/>
    <property type="match status" value="13"/>
</dbReference>
<dbReference type="PROSITE" id="PS50068">
    <property type="entry name" value="LDLRA_2"/>
    <property type="match status" value="3"/>
</dbReference>
<dbReference type="InterPro" id="IPR051560">
    <property type="entry name" value="MAM_domain-containing"/>
</dbReference>
<dbReference type="Proteomes" id="UP001479290">
    <property type="component" value="Unassembled WGS sequence"/>
</dbReference>
<dbReference type="PANTHER" id="PTHR23282:SF151">
    <property type="entry name" value="MAM AND LDL-RECEPTOR CLASS A DOMAIN-CONTAINING PROTEIN 1"/>
    <property type="match status" value="1"/>
</dbReference>
<dbReference type="CDD" id="cd06263">
    <property type="entry name" value="MAM"/>
    <property type="match status" value="11"/>
</dbReference>
<dbReference type="InterPro" id="IPR036055">
    <property type="entry name" value="LDL_receptor-like_sf"/>
</dbReference>
<dbReference type="PANTHER" id="PTHR23282">
    <property type="entry name" value="APICAL ENDOSOMAL GLYCOPROTEIN PRECURSOR"/>
    <property type="match status" value="1"/>
</dbReference>
<reference evidence="5 6" key="1">
    <citation type="submission" date="2024-05" db="EMBL/GenBank/DDBJ databases">
        <title>A high-quality chromosomal-level genome assembly of Topmouth culter (Culter alburnus).</title>
        <authorList>
            <person name="Zhao H."/>
        </authorList>
    </citation>
    <scope>NUCLEOTIDE SEQUENCE [LARGE SCALE GENOMIC DNA]</scope>
    <source>
        <strain evidence="5">CATC2023</strain>
        <tissue evidence="5">Muscle</tissue>
    </source>
</reference>
<evidence type="ECO:0000313" key="5">
    <source>
        <dbReference type="EMBL" id="KAK9979309.1"/>
    </source>
</evidence>
<feature type="domain" description="MAM" evidence="4">
    <location>
        <begin position="1200"/>
        <end position="1358"/>
    </location>
</feature>
<dbReference type="GO" id="GO:0016020">
    <property type="term" value="C:membrane"/>
    <property type="evidence" value="ECO:0007669"/>
    <property type="project" value="InterPro"/>
</dbReference>
<feature type="domain" description="MAM" evidence="4">
    <location>
        <begin position="42"/>
        <end position="199"/>
    </location>
</feature>
<evidence type="ECO:0000256" key="2">
    <source>
        <dbReference type="PROSITE-ProRule" id="PRU00124"/>
    </source>
</evidence>
<feature type="domain" description="MAM" evidence="4">
    <location>
        <begin position="1797"/>
        <end position="1957"/>
    </location>
</feature>
<dbReference type="InterPro" id="IPR002172">
    <property type="entry name" value="LDrepeatLR_classA_rpt"/>
</dbReference>
<feature type="disulfide bond" evidence="2">
    <location>
        <begin position="26"/>
        <end position="41"/>
    </location>
</feature>
<feature type="region of interest" description="Disordered" evidence="3">
    <location>
        <begin position="1819"/>
        <end position="1838"/>
    </location>
</feature>
<dbReference type="InterPro" id="IPR023415">
    <property type="entry name" value="LDLR_class-A_CS"/>
</dbReference>
<evidence type="ECO:0000259" key="4">
    <source>
        <dbReference type="PROSITE" id="PS50060"/>
    </source>
</evidence>
<dbReference type="PROSITE" id="PS01209">
    <property type="entry name" value="LDLRA_1"/>
    <property type="match status" value="1"/>
</dbReference>
<dbReference type="Gene3D" id="2.60.120.200">
    <property type="match status" value="13"/>
</dbReference>
<dbReference type="PRINTS" id="PR00020">
    <property type="entry name" value="MAMDOMAIN"/>
</dbReference>
<feature type="disulfide bond" evidence="2">
    <location>
        <begin position="1619"/>
        <end position="1634"/>
    </location>
</feature>
<feature type="disulfide bond" evidence="2">
    <location>
        <begin position="1365"/>
        <end position="1377"/>
    </location>
</feature>
<organism evidence="5 6">
    <name type="scientific">Culter alburnus</name>
    <name type="common">Topmouth culter</name>
    <dbReference type="NCBI Taxonomy" id="194366"/>
    <lineage>
        <taxon>Eukaryota</taxon>
        <taxon>Metazoa</taxon>
        <taxon>Chordata</taxon>
        <taxon>Craniata</taxon>
        <taxon>Vertebrata</taxon>
        <taxon>Euteleostomi</taxon>
        <taxon>Actinopterygii</taxon>
        <taxon>Neopterygii</taxon>
        <taxon>Teleostei</taxon>
        <taxon>Ostariophysi</taxon>
        <taxon>Cypriniformes</taxon>
        <taxon>Xenocyprididae</taxon>
        <taxon>Xenocypridinae</taxon>
        <taxon>Culter</taxon>
    </lineage>
</organism>
<dbReference type="SMART" id="SM00137">
    <property type="entry name" value="MAM"/>
    <property type="match status" value="12"/>
</dbReference>
<feature type="compositionally biased region" description="Polar residues" evidence="3">
    <location>
        <begin position="1824"/>
        <end position="1836"/>
    </location>
</feature>
<feature type="domain" description="MAM" evidence="4">
    <location>
        <begin position="1960"/>
        <end position="2121"/>
    </location>
</feature>
<dbReference type="Pfam" id="PF00629">
    <property type="entry name" value="MAM"/>
    <property type="match status" value="12"/>
</dbReference>
<evidence type="ECO:0000256" key="3">
    <source>
        <dbReference type="SAM" id="MobiDB-lite"/>
    </source>
</evidence>
<feature type="domain" description="MAM" evidence="4">
    <location>
        <begin position="878"/>
        <end position="1032"/>
    </location>
</feature>
<accession>A0AAW2B3D5</accession>
<comment type="caution">
    <text evidence="5">The sequence shown here is derived from an EMBL/GenBank/DDBJ whole genome shotgun (WGS) entry which is preliminary data.</text>
</comment>
<comment type="caution">
    <text evidence="2">Lacks conserved residue(s) required for the propagation of feature annotation.</text>
</comment>
<dbReference type="InterPro" id="IPR013320">
    <property type="entry name" value="ConA-like_dom_sf"/>
</dbReference>
<dbReference type="CDD" id="cd00112">
    <property type="entry name" value="LDLa"/>
    <property type="match status" value="3"/>
</dbReference>
<dbReference type="Pfam" id="PF00057">
    <property type="entry name" value="Ldl_recept_a"/>
    <property type="match status" value="2"/>
</dbReference>
<evidence type="ECO:0000256" key="1">
    <source>
        <dbReference type="ARBA" id="ARBA00023157"/>
    </source>
</evidence>
<feature type="disulfide bond" evidence="2">
    <location>
        <begin position="1372"/>
        <end position="1390"/>
    </location>
</feature>